<sequence>MLWLVFLTFPCVGASIPMTPDPRPGRELAGIIGGCPVSAWRFPWQVSLRFYSRRSQRWEHICGGSLIHPQWVLTTAHCVDPQELEACTFRVQVGQLRLYEDDRLTKVAQIIRHPKYNESLSAPGGGDIALLRLEAPVALSERVHPVSLPEASLRVSQGKTCWVTGWGDIRIGEPLPQPFHLQEVEVKVRSDRYCQQAYRHTFRPEHAGQLTKGDVLCAGSQNRGPCLLVSGSELSVSRLPQDAVAGVPDLPLHGGLHPHDPWQELEACTFRVQVGQLRLYEDDRLTKVAQIIRHPKYNESLSAPGGGDIALLRLEAPVALSERVHPVSLPEATWNVSSQKTCWVTGWGNIREFESLPPPYSLRAVAVPLVEDEACDHQYQNFSLHSAGRVIKDDMLCAGRKGHAACQGDSGGPLVCTWRCSWVQVGVVSWGNGCGHRDFPGVYARVMSYVSWIHHYVPQFPGL</sequence>
<dbReference type="FunFam" id="2.40.10.10:FF:000004">
    <property type="entry name" value="Tryptase gamma 1"/>
    <property type="match status" value="1"/>
</dbReference>
<reference evidence="10 11" key="1">
    <citation type="submission" date="2013-11" db="EMBL/GenBank/DDBJ databases">
        <title>The Damaraland mole rat (Fukomys damarensis) genome and evolution of African mole rats.</title>
        <authorList>
            <person name="Gladyshev V.N."/>
            <person name="Fang X."/>
        </authorList>
    </citation>
    <scope>NUCLEOTIDE SEQUENCE [LARGE SCALE GENOMIC DNA]</scope>
    <source>
        <tissue evidence="10">Liver</tissue>
    </source>
</reference>
<evidence type="ECO:0000256" key="8">
    <source>
        <dbReference type="SAM" id="SignalP"/>
    </source>
</evidence>
<dbReference type="Gene3D" id="2.40.10.10">
    <property type="entry name" value="Trypsin-like serine proteases"/>
    <property type="match status" value="3"/>
</dbReference>
<dbReference type="AlphaFoldDB" id="A0A091DUK7"/>
<dbReference type="FunFam" id="2.40.10.10:FF:000016">
    <property type="entry name" value="Tryptase beta-2"/>
    <property type="match status" value="1"/>
</dbReference>
<dbReference type="eggNOG" id="KOG3627">
    <property type="taxonomic scope" value="Eukaryota"/>
</dbReference>
<dbReference type="STRING" id="885580.ENSFDAP00000007667"/>
<evidence type="ECO:0000256" key="1">
    <source>
        <dbReference type="ARBA" id="ARBA00022670"/>
    </source>
</evidence>
<dbReference type="PRINTS" id="PR00722">
    <property type="entry name" value="CHYMOTRYPSIN"/>
</dbReference>
<keyword evidence="7" id="KW-0325">Glycoprotein</keyword>
<dbReference type="InterPro" id="IPR033116">
    <property type="entry name" value="TRYPSIN_SER"/>
</dbReference>
<evidence type="ECO:0000256" key="4">
    <source>
        <dbReference type="ARBA" id="ARBA00022825"/>
    </source>
</evidence>
<evidence type="ECO:0000256" key="3">
    <source>
        <dbReference type="ARBA" id="ARBA00022801"/>
    </source>
</evidence>
<dbReference type="GO" id="GO:0006508">
    <property type="term" value="P:proteolysis"/>
    <property type="evidence" value="ECO:0007669"/>
    <property type="project" value="UniProtKB-KW"/>
</dbReference>
<evidence type="ECO:0000313" key="11">
    <source>
        <dbReference type="Proteomes" id="UP000028990"/>
    </source>
</evidence>
<keyword evidence="2 8" id="KW-0732">Signal</keyword>
<dbReference type="CDD" id="cd00190">
    <property type="entry name" value="Tryp_SPc"/>
    <property type="match status" value="1"/>
</dbReference>
<dbReference type="PROSITE" id="PS50240">
    <property type="entry name" value="TRYPSIN_DOM"/>
    <property type="match status" value="1"/>
</dbReference>
<evidence type="ECO:0000313" key="10">
    <source>
        <dbReference type="EMBL" id="KFO34747.1"/>
    </source>
</evidence>
<dbReference type="SUPFAM" id="SSF50494">
    <property type="entry name" value="Trypsin-like serine proteases"/>
    <property type="match status" value="2"/>
</dbReference>
<dbReference type="PROSITE" id="PS00135">
    <property type="entry name" value="TRYPSIN_SER"/>
    <property type="match status" value="1"/>
</dbReference>
<dbReference type="InterPro" id="IPR009003">
    <property type="entry name" value="Peptidase_S1_PA"/>
</dbReference>
<keyword evidence="6" id="KW-1015">Disulfide bond</keyword>
<dbReference type="Pfam" id="PF00089">
    <property type="entry name" value="Trypsin"/>
    <property type="match status" value="2"/>
</dbReference>
<keyword evidence="11" id="KW-1185">Reference proteome</keyword>
<dbReference type="InterPro" id="IPR001314">
    <property type="entry name" value="Peptidase_S1A"/>
</dbReference>
<feature type="chain" id="PRO_5013220890" evidence="8">
    <location>
        <begin position="16"/>
        <end position="463"/>
    </location>
</feature>
<keyword evidence="3" id="KW-0378">Hydrolase</keyword>
<proteinExistence type="predicted"/>
<organism evidence="10 11">
    <name type="scientific">Fukomys damarensis</name>
    <name type="common">Damaraland mole rat</name>
    <name type="synonym">Cryptomys damarensis</name>
    <dbReference type="NCBI Taxonomy" id="885580"/>
    <lineage>
        <taxon>Eukaryota</taxon>
        <taxon>Metazoa</taxon>
        <taxon>Chordata</taxon>
        <taxon>Craniata</taxon>
        <taxon>Vertebrata</taxon>
        <taxon>Euteleostomi</taxon>
        <taxon>Mammalia</taxon>
        <taxon>Eutheria</taxon>
        <taxon>Euarchontoglires</taxon>
        <taxon>Glires</taxon>
        <taxon>Rodentia</taxon>
        <taxon>Hystricomorpha</taxon>
        <taxon>Bathyergidae</taxon>
        <taxon>Fukomys</taxon>
    </lineage>
</organism>
<protein>
    <submittedName>
        <fullName evidence="10">Mastin</fullName>
    </submittedName>
</protein>
<keyword evidence="1" id="KW-0645">Protease</keyword>
<feature type="domain" description="Peptidase S1" evidence="9">
    <location>
        <begin position="31"/>
        <end position="458"/>
    </location>
</feature>
<keyword evidence="4" id="KW-0720">Serine protease</keyword>
<evidence type="ECO:0000256" key="2">
    <source>
        <dbReference type="ARBA" id="ARBA00022729"/>
    </source>
</evidence>
<keyword evidence="5" id="KW-0865">Zymogen</keyword>
<dbReference type="EMBL" id="KN121905">
    <property type="protein sequence ID" value="KFO34747.1"/>
    <property type="molecule type" value="Genomic_DNA"/>
</dbReference>
<dbReference type="GO" id="GO:0004252">
    <property type="term" value="F:serine-type endopeptidase activity"/>
    <property type="evidence" value="ECO:0007669"/>
    <property type="project" value="InterPro"/>
</dbReference>
<dbReference type="Proteomes" id="UP000028990">
    <property type="component" value="Unassembled WGS sequence"/>
</dbReference>
<evidence type="ECO:0000259" key="9">
    <source>
        <dbReference type="PROSITE" id="PS50240"/>
    </source>
</evidence>
<dbReference type="InterPro" id="IPR001254">
    <property type="entry name" value="Trypsin_dom"/>
</dbReference>
<feature type="signal peptide" evidence="8">
    <location>
        <begin position="1"/>
        <end position="15"/>
    </location>
</feature>
<dbReference type="PANTHER" id="PTHR24253:SF144">
    <property type="entry name" value="CHYMOTRYPSIN-LIKE PROTEASE CTRL-1-RELATED"/>
    <property type="match status" value="1"/>
</dbReference>
<evidence type="ECO:0000256" key="7">
    <source>
        <dbReference type="ARBA" id="ARBA00023180"/>
    </source>
</evidence>
<gene>
    <name evidence="10" type="ORF">H920_03775</name>
</gene>
<name>A0A091DUK7_FUKDA</name>
<evidence type="ECO:0000256" key="6">
    <source>
        <dbReference type="ARBA" id="ARBA00023157"/>
    </source>
</evidence>
<evidence type="ECO:0000256" key="5">
    <source>
        <dbReference type="ARBA" id="ARBA00023145"/>
    </source>
</evidence>
<accession>A0A091DUK7</accession>
<dbReference type="InterPro" id="IPR043504">
    <property type="entry name" value="Peptidase_S1_PA_chymotrypsin"/>
</dbReference>
<dbReference type="SMART" id="SM00020">
    <property type="entry name" value="Tryp_SPc"/>
    <property type="match status" value="2"/>
</dbReference>
<dbReference type="PANTHER" id="PTHR24253">
    <property type="entry name" value="TRANSMEMBRANE PROTEASE SERINE"/>
    <property type="match status" value="1"/>
</dbReference>